<keyword evidence="5 7" id="KW-0802">TPR repeat</keyword>
<evidence type="ECO:0000256" key="1">
    <source>
        <dbReference type="ARBA" id="ARBA00022618"/>
    </source>
</evidence>
<evidence type="ECO:0000256" key="7">
    <source>
        <dbReference type="PROSITE-ProRule" id="PRU00339"/>
    </source>
</evidence>
<comment type="caution">
    <text evidence="9">The sequence shown here is derived from an EMBL/GenBank/DDBJ whole genome shotgun (WGS) entry which is preliminary data.</text>
</comment>
<keyword evidence="3" id="KW-0498">Mitosis</keyword>
<dbReference type="EMBL" id="JAPFFF010000001">
    <property type="protein sequence ID" value="KAK8899413.1"/>
    <property type="molecule type" value="Genomic_DNA"/>
</dbReference>
<sequence>MFNTSEIIPAYSQLSERCLLQSASWIIQFLITDPSTDISKKTIKMKPRNPIFMISQELFSLGQFQKVAFTLKDCDINDQCSIGLKFLSKLLDMQREIDQKVPDNATFLGSLPVSGNSNYDSYSTLIQEMTPLFENNQLDSLNLYIYASVLAKGGRYKDAIPILINSINGFPLNKSAFNLLLSILLRFDTDFILKAIESFNEEIKNHWMTVFFKIELFAEIQKADEVSLHLLEDVLKSELKVPRNSSVIALEARVHYHRNDFDCSQPLFEELRKIDPLHLETLELYSNILYVKQDIAALSELSQSLSQINKFRPETLAVSGNFYAINGHHDEAISNLAMALRQDSSFYFAWTLIGHEFVELDNITAALSAYSKAYEVNQHDFRAIYGIGRVYELTKMQFHAVFHYRKAVLVNPNDWRMWTTLGNCYEKLSELDNSLICFRKAAKLKNCDIIVYYKLGVNYLSRAENEMAAFFFEKFIDLAKPGNPPPPRVIMQQDRIKEVRDAFSKLISYYTAIGNNNKVEDFNRRQNDFESDFSDIDANSSSTM</sequence>
<keyword evidence="1" id="KW-0132">Cell division</keyword>
<dbReference type="InterPro" id="IPR011990">
    <property type="entry name" value="TPR-like_helical_dom_sf"/>
</dbReference>
<evidence type="ECO:0000256" key="2">
    <source>
        <dbReference type="ARBA" id="ARBA00022737"/>
    </source>
</evidence>
<evidence type="ECO:0000256" key="5">
    <source>
        <dbReference type="ARBA" id="ARBA00022803"/>
    </source>
</evidence>
<dbReference type="PANTHER" id="PTHR12558">
    <property type="entry name" value="CELL DIVISION CYCLE 16,23,27"/>
    <property type="match status" value="1"/>
</dbReference>
<name>A0ABR2L7U9_9EUKA</name>
<dbReference type="Proteomes" id="UP001470230">
    <property type="component" value="Unassembled WGS sequence"/>
</dbReference>
<dbReference type="PROSITE" id="PS50005">
    <property type="entry name" value="TPR"/>
    <property type="match status" value="2"/>
</dbReference>
<gene>
    <name evidence="9" type="ORF">M9Y10_001729</name>
</gene>
<evidence type="ECO:0000256" key="4">
    <source>
        <dbReference type="ARBA" id="ARBA00022786"/>
    </source>
</evidence>
<evidence type="ECO:0000313" key="10">
    <source>
        <dbReference type="Proteomes" id="UP001470230"/>
    </source>
</evidence>
<evidence type="ECO:0000313" key="9">
    <source>
        <dbReference type="EMBL" id="KAK8899413.1"/>
    </source>
</evidence>
<protein>
    <submittedName>
        <fullName evidence="9">Anaphase-promoting complex component apc8</fullName>
    </submittedName>
</protein>
<evidence type="ECO:0000256" key="3">
    <source>
        <dbReference type="ARBA" id="ARBA00022776"/>
    </source>
</evidence>
<evidence type="ECO:0000256" key="6">
    <source>
        <dbReference type="ARBA" id="ARBA00023306"/>
    </source>
</evidence>
<keyword evidence="10" id="KW-1185">Reference proteome</keyword>
<dbReference type="InterPro" id="IPR007192">
    <property type="entry name" value="APC8"/>
</dbReference>
<dbReference type="SMART" id="SM00028">
    <property type="entry name" value="TPR"/>
    <property type="match status" value="5"/>
</dbReference>
<dbReference type="PANTHER" id="PTHR12558:SF10">
    <property type="entry name" value="CELL DIVISION CYCLE PROTEIN 23 HOMOLOG"/>
    <property type="match status" value="1"/>
</dbReference>
<organism evidence="9 10">
    <name type="scientific">Tritrichomonas musculus</name>
    <dbReference type="NCBI Taxonomy" id="1915356"/>
    <lineage>
        <taxon>Eukaryota</taxon>
        <taxon>Metamonada</taxon>
        <taxon>Parabasalia</taxon>
        <taxon>Tritrichomonadida</taxon>
        <taxon>Tritrichomonadidae</taxon>
        <taxon>Tritrichomonas</taxon>
    </lineage>
</organism>
<dbReference type="SUPFAM" id="SSF81901">
    <property type="entry name" value="HCP-like"/>
    <property type="match status" value="1"/>
</dbReference>
<dbReference type="InterPro" id="IPR019734">
    <property type="entry name" value="TPR_rpt"/>
</dbReference>
<reference evidence="9 10" key="1">
    <citation type="submission" date="2024-04" db="EMBL/GenBank/DDBJ databases">
        <title>Tritrichomonas musculus Genome.</title>
        <authorList>
            <person name="Alves-Ferreira E."/>
            <person name="Grigg M."/>
            <person name="Lorenzi H."/>
            <person name="Galac M."/>
        </authorList>
    </citation>
    <scope>NUCLEOTIDE SEQUENCE [LARGE SCALE GENOMIC DNA]</scope>
    <source>
        <strain evidence="9 10">EAF2021</strain>
    </source>
</reference>
<keyword evidence="6" id="KW-0131">Cell cycle</keyword>
<dbReference type="Gene3D" id="1.25.40.10">
    <property type="entry name" value="Tetratricopeptide repeat domain"/>
    <property type="match status" value="2"/>
</dbReference>
<dbReference type="Pfam" id="PF04049">
    <property type="entry name" value="ANAPC8"/>
    <property type="match status" value="1"/>
</dbReference>
<feature type="repeat" description="TPR" evidence="7">
    <location>
        <begin position="415"/>
        <end position="448"/>
    </location>
</feature>
<feature type="repeat" description="TPR" evidence="7">
    <location>
        <begin position="347"/>
        <end position="380"/>
    </location>
</feature>
<proteinExistence type="predicted"/>
<feature type="domain" description="Cdc23" evidence="8">
    <location>
        <begin position="13"/>
        <end position="234"/>
    </location>
</feature>
<evidence type="ECO:0000259" key="8">
    <source>
        <dbReference type="Pfam" id="PF04049"/>
    </source>
</evidence>
<dbReference type="SUPFAM" id="SSF48452">
    <property type="entry name" value="TPR-like"/>
    <property type="match status" value="1"/>
</dbReference>
<keyword evidence="2" id="KW-0677">Repeat</keyword>
<dbReference type="Pfam" id="PF13181">
    <property type="entry name" value="TPR_8"/>
    <property type="match status" value="1"/>
</dbReference>
<keyword evidence="4" id="KW-0833">Ubl conjugation pathway</keyword>
<accession>A0ABR2L7U9</accession>